<dbReference type="CDD" id="cd18161">
    <property type="entry name" value="REC_hyHK_blue-like"/>
    <property type="match status" value="1"/>
</dbReference>
<dbReference type="SMART" id="SM00448">
    <property type="entry name" value="REC"/>
    <property type="match status" value="1"/>
</dbReference>
<dbReference type="OrthoDB" id="7284568at2"/>
<protein>
    <recommendedName>
        <fullName evidence="2">histidine kinase</fullName>
        <ecNumber evidence="2">2.7.13.3</ecNumber>
    </recommendedName>
</protein>
<dbReference type="SUPFAM" id="SSF47384">
    <property type="entry name" value="Homodimeric domain of signal transducing histidine kinase"/>
    <property type="match status" value="1"/>
</dbReference>
<dbReference type="SMART" id="SM00388">
    <property type="entry name" value="HisKA"/>
    <property type="match status" value="1"/>
</dbReference>
<dbReference type="InterPro" id="IPR000014">
    <property type="entry name" value="PAS"/>
</dbReference>
<feature type="domain" description="Response regulatory" evidence="9">
    <location>
        <begin position="1105"/>
        <end position="1221"/>
    </location>
</feature>
<evidence type="ECO:0000259" key="9">
    <source>
        <dbReference type="PROSITE" id="PS50110"/>
    </source>
</evidence>
<evidence type="ECO:0000313" key="12">
    <source>
        <dbReference type="EMBL" id="TLU71392.1"/>
    </source>
</evidence>
<feature type="domain" description="PAC" evidence="11">
    <location>
        <begin position="498"/>
        <end position="550"/>
    </location>
</feature>
<dbReference type="Pfam" id="PF02518">
    <property type="entry name" value="HATPase_c"/>
    <property type="match status" value="1"/>
</dbReference>
<evidence type="ECO:0000256" key="7">
    <source>
        <dbReference type="SAM" id="MobiDB-lite"/>
    </source>
</evidence>
<dbReference type="Pfam" id="PF00512">
    <property type="entry name" value="HisKA"/>
    <property type="match status" value="1"/>
</dbReference>
<dbReference type="Pfam" id="PF08448">
    <property type="entry name" value="PAS_4"/>
    <property type="match status" value="2"/>
</dbReference>
<dbReference type="SUPFAM" id="SSF52172">
    <property type="entry name" value="CheY-like"/>
    <property type="match status" value="1"/>
</dbReference>
<feature type="domain" description="PAC" evidence="11">
    <location>
        <begin position="374"/>
        <end position="426"/>
    </location>
</feature>
<dbReference type="SUPFAM" id="SSF55874">
    <property type="entry name" value="ATPase domain of HSP90 chaperone/DNA topoisomerase II/histidine kinase"/>
    <property type="match status" value="1"/>
</dbReference>
<dbReference type="InterPro" id="IPR003661">
    <property type="entry name" value="HisK_dim/P_dom"/>
</dbReference>
<comment type="caution">
    <text evidence="12">The sequence shown here is derived from an EMBL/GenBank/DDBJ whole genome shotgun (WGS) entry which is preliminary data.</text>
</comment>
<proteinExistence type="predicted"/>
<dbReference type="SUPFAM" id="SSF55785">
    <property type="entry name" value="PYP-like sensor domain (PAS domain)"/>
    <property type="match status" value="5"/>
</dbReference>
<dbReference type="NCBIfam" id="TIGR00229">
    <property type="entry name" value="sensory_box"/>
    <property type="match status" value="3"/>
</dbReference>
<evidence type="ECO:0000259" key="11">
    <source>
        <dbReference type="PROSITE" id="PS50113"/>
    </source>
</evidence>
<dbReference type="InterPro" id="IPR003018">
    <property type="entry name" value="GAF"/>
</dbReference>
<dbReference type="GO" id="GO:0000155">
    <property type="term" value="F:phosphorelay sensor kinase activity"/>
    <property type="evidence" value="ECO:0007669"/>
    <property type="project" value="InterPro"/>
</dbReference>
<dbReference type="InterPro" id="IPR013655">
    <property type="entry name" value="PAS_fold_3"/>
</dbReference>
<name>A0A5R9J1H9_9PROT</name>
<accession>A0A5R9J1H9</accession>
<dbReference type="InterPro" id="IPR001789">
    <property type="entry name" value="Sig_transdc_resp-reg_receiver"/>
</dbReference>
<dbReference type="Pfam" id="PF08447">
    <property type="entry name" value="PAS_3"/>
    <property type="match status" value="1"/>
</dbReference>
<dbReference type="Proteomes" id="UP000305654">
    <property type="component" value="Unassembled WGS sequence"/>
</dbReference>
<dbReference type="Pfam" id="PF13426">
    <property type="entry name" value="PAS_9"/>
    <property type="match status" value="1"/>
</dbReference>
<dbReference type="Gene3D" id="3.30.450.40">
    <property type="match status" value="1"/>
</dbReference>
<dbReference type="Gene3D" id="3.30.450.20">
    <property type="entry name" value="PAS domain"/>
    <property type="match status" value="5"/>
</dbReference>
<feature type="domain" description="Histidine kinase" evidence="8">
    <location>
        <begin position="858"/>
        <end position="1082"/>
    </location>
</feature>
<feature type="compositionally biased region" description="Polar residues" evidence="7">
    <location>
        <begin position="1"/>
        <end position="14"/>
    </location>
</feature>
<feature type="region of interest" description="Disordered" evidence="7">
    <location>
        <begin position="1"/>
        <end position="30"/>
    </location>
</feature>
<keyword evidence="5" id="KW-0418">Kinase</keyword>
<dbReference type="SMART" id="SM00387">
    <property type="entry name" value="HATPase_c"/>
    <property type="match status" value="1"/>
</dbReference>
<dbReference type="SMART" id="SM00091">
    <property type="entry name" value="PAS"/>
    <property type="match status" value="5"/>
</dbReference>
<evidence type="ECO:0000259" key="10">
    <source>
        <dbReference type="PROSITE" id="PS50112"/>
    </source>
</evidence>
<dbReference type="PANTHER" id="PTHR43065">
    <property type="entry name" value="SENSOR HISTIDINE KINASE"/>
    <property type="match status" value="1"/>
</dbReference>
<dbReference type="InterPro" id="IPR004358">
    <property type="entry name" value="Sig_transdc_His_kin-like_C"/>
</dbReference>
<evidence type="ECO:0000256" key="2">
    <source>
        <dbReference type="ARBA" id="ARBA00012438"/>
    </source>
</evidence>
<evidence type="ECO:0000256" key="1">
    <source>
        <dbReference type="ARBA" id="ARBA00000085"/>
    </source>
</evidence>
<dbReference type="PROSITE" id="PS50109">
    <property type="entry name" value="HIS_KIN"/>
    <property type="match status" value="1"/>
</dbReference>
<dbReference type="InterPro" id="IPR003594">
    <property type="entry name" value="HATPase_dom"/>
</dbReference>
<evidence type="ECO:0000256" key="5">
    <source>
        <dbReference type="ARBA" id="ARBA00022777"/>
    </source>
</evidence>
<gene>
    <name evidence="12" type="ORF">FE263_15895</name>
</gene>
<dbReference type="PRINTS" id="PR00344">
    <property type="entry name" value="BCTRLSENSOR"/>
</dbReference>
<dbReference type="InterPro" id="IPR005467">
    <property type="entry name" value="His_kinase_dom"/>
</dbReference>
<feature type="domain" description="PAS" evidence="10">
    <location>
        <begin position="33"/>
        <end position="106"/>
    </location>
</feature>
<dbReference type="Gene3D" id="3.40.50.2300">
    <property type="match status" value="1"/>
</dbReference>
<feature type="modified residue" description="4-aspartylphosphate" evidence="6">
    <location>
        <position position="1155"/>
    </location>
</feature>
<dbReference type="PROSITE" id="PS50110">
    <property type="entry name" value="RESPONSE_REGULATORY"/>
    <property type="match status" value="1"/>
</dbReference>
<dbReference type="InterPro" id="IPR000700">
    <property type="entry name" value="PAS-assoc_C"/>
</dbReference>
<organism evidence="12 13">
    <name type="scientific">Lichenicoccus roseus</name>
    <dbReference type="NCBI Taxonomy" id="2683649"/>
    <lineage>
        <taxon>Bacteria</taxon>
        <taxon>Pseudomonadati</taxon>
        <taxon>Pseudomonadota</taxon>
        <taxon>Alphaproteobacteria</taxon>
        <taxon>Acetobacterales</taxon>
        <taxon>Acetobacteraceae</taxon>
        <taxon>Lichenicoccus</taxon>
    </lineage>
</organism>
<sequence length="1224" mass="134381">MSRPSSSRWRPETVSSDELDTLPVGDPEAGTRDARLSRRILDSAIDYAIISFDVAGRVTSWNDGATRILGWTEAEMLGCPAERLFTPEDIAAGIPAAEMESALRHGRGNDERWHLKRNGIRFWASGEMMALRDDTGAVDGFIKIMRDRTEQRMAVRALRDSRERIETALDTGLVGFFDWDVRSGLLRGDASFAAFHSLDPNQLQDGVSIGELLDRLHPDDRARTADSIRRAETSSTDFAEQFRVLQSNGLPAGGSTEEGQVRWLMVRGRCYEHDGQRALRHTGIAIDITAARSAEAALQASEEFNRRILASSSDCIKVLDTDGRVLFISDGGMRALELDDFTKVRGCPWPTFWKHQGNRDAIAAVETARRGGVGRFHGYANTMKGANRYWDVVVTPMLGADGLPEKLLAISRDITEQRQASERIELALEAGAVIGTFLWDVPANRLTGDERFARTFGLDPAAMSAGVPLGRALAAIHPDDQLRVQALIGEAVVQGSRYRADYRVRQFDGSWLWIEANGICERDPDGGALRFPGLLFDIDSRKRHALRQAAELELGDRLRDLRDTAAMAGILAETLGRTLNVRRAGYGRVDRQRQLLIIERDWCADDTVSSIAGDHQVSDHGSFLADLLRGEIVAIPDVSADPRTRAFADKMRDLQIESLLNVPLMERGELVAVLFLHDTLTRSWCPEDIAFIRTLADRTWAAAQRVRAEADLRRLNETLEAEVGERTRERDLVWRVSPDLFVTCGHDGHVRNVNTAWTEALGYQASSLTGLRFETLLHPEDAAPVRAALDRLRAGEPVGDLDTRLRASGGFYRWYSWTCLPDGDEFYAAGRDMTARKSLEEQLRQSQKMEAVGQLTGGLAHDFNNLLTGIVGSLELMQTRIGQGRIGDLGRYVNAAQGAANRAAALTHRLLAFSRRQTLDPRTVDVDRLVEGIEELIRRTVGPEIDLVVVKTPDLWPTLCDPNQLENALLNLCINARDAMPGGGRLTIETANRMVDPYASHMRDLPEGRYVALSATDTGTGMPPDVVERAFDPFFTTKPLGQGTGLGLSMIYGFVKQSGGQIRIHSTVGEGTGVTLYLPCHDGAVDEDKAGAMLAAAPRAGDGETVLVVDDEPTVRMLVVEVLSELGYHAVEASDGAAGLRALQSGRRIDLLVTDVGLPGGMNGRQLADAARVGTPALKVLFITGYAENAVVGNGMLEPGMQIMSKPFTMESLATRIRDILTPS</sequence>
<dbReference type="SUPFAM" id="SSF55781">
    <property type="entry name" value="GAF domain-like"/>
    <property type="match status" value="1"/>
</dbReference>
<dbReference type="Gene3D" id="1.10.287.130">
    <property type="match status" value="1"/>
</dbReference>
<evidence type="ECO:0000256" key="6">
    <source>
        <dbReference type="PROSITE-ProRule" id="PRU00169"/>
    </source>
</evidence>
<dbReference type="Pfam" id="PF00072">
    <property type="entry name" value="Response_reg"/>
    <property type="match status" value="1"/>
</dbReference>
<dbReference type="Gene3D" id="3.30.565.10">
    <property type="entry name" value="Histidine kinase-like ATPase, C-terminal domain"/>
    <property type="match status" value="1"/>
</dbReference>
<evidence type="ECO:0000256" key="4">
    <source>
        <dbReference type="ARBA" id="ARBA00022679"/>
    </source>
</evidence>
<dbReference type="InterPro" id="IPR036890">
    <property type="entry name" value="HATPase_C_sf"/>
</dbReference>
<dbReference type="InterPro" id="IPR011006">
    <property type="entry name" value="CheY-like_superfamily"/>
</dbReference>
<dbReference type="PROSITE" id="PS50113">
    <property type="entry name" value="PAC"/>
    <property type="match status" value="3"/>
</dbReference>
<keyword evidence="13" id="KW-1185">Reference proteome</keyword>
<dbReference type="EC" id="2.7.13.3" evidence="2"/>
<dbReference type="SMART" id="SM00065">
    <property type="entry name" value="GAF"/>
    <property type="match status" value="1"/>
</dbReference>
<dbReference type="EMBL" id="VCDI01000006">
    <property type="protein sequence ID" value="TLU71392.1"/>
    <property type="molecule type" value="Genomic_DNA"/>
</dbReference>
<dbReference type="AlphaFoldDB" id="A0A5R9J1H9"/>
<keyword evidence="4" id="KW-0808">Transferase</keyword>
<dbReference type="CDD" id="cd00082">
    <property type="entry name" value="HisKA"/>
    <property type="match status" value="1"/>
</dbReference>
<dbReference type="InterPro" id="IPR036097">
    <property type="entry name" value="HisK_dim/P_sf"/>
</dbReference>
<dbReference type="Pfam" id="PF01590">
    <property type="entry name" value="GAF"/>
    <property type="match status" value="1"/>
</dbReference>
<feature type="domain" description="PAC" evidence="11">
    <location>
        <begin position="108"/>
        <end position="160"/>
    </location>
</feature>
<comment type="catalytic activity">
    <reaction evidence="1">
        <text>ATP + protein L-histidine = ADP + protein N-phospho-L-histidine.</text>
        <dbReference type="EC" id="2.7.13.3"/>
    </reaction>
</comment>
<dbReference type="PANTHER" id="PTHR43065:SF42">
    <property type="entry name" value="TWO-COMPONENT SENSOR PPRA"/>
    <property type="match status" value="1"/>
</dbReference>
<dbReference type="SMART" id="SM00086">
    <property type="entry name" value="PAC"/>
    <property type="match status" value="3"/>
</dbReference>
<dbReference type="InterPro" id="IPR013656">
    <property type="entry name" value="PAS_4"/>
</dbReference>
<dbReference type="InterPro" id="IPR029016">
    <property type="entry name" value="GAF-like_dom_sf"/>
</dbReference>
<evidence type="ECO:0000313" key="13">
    <source>
        <dbReference type="Proteomes" id="UP000305654"/>
    </source>
</evidence>
<reference evidence="12 13" key="1">
    <citation type="submission" date="2019-05" db="EMBL/GenBank/DDBJ databases">
        <authorList>
            <person name="Pankratov T."/>
            <person name="Grouzdev D."/>
        </authorList>
    </citation>
    <scope>NUCLEOTIDE SEQUENCE [LARGE SCALE GENOMIC DNA]</scope>
    <source>
        <strain evidence="12 13">KEBCLARHB70R</strain>
    </source>
</reference>
<dbReference type="CDD" id="cd00130">
    <property type="entry name" value="PAS"/>
    <property type="match status" value="3"/>
</dbReference>
<dbReference type="InterPro" id="IPR035965">
    <property type="entry name" value="PAS-like_dom_sf"/>
</dbReference>
<evidence type="ECO:0000256" key="3">
    <source>
        <dbReference type="ARBA" id="ARBA00022553"/>
    </source>
</evidence>
<dbReference type="PROSITE" id="PS50112">
    <property type="entry name" value="PAS"/>
    <property type="match status" value="2"/>
</dbReference>
<evidence type="ECO:0000259" key="8">
    <source>
        <dbReference type="PROSITE" id="PS50109"/>
    </source>
</evidence>
<feature type="domain" description="PAS" evidence="10">
    <location>
        <begin position="747"/>
        <end position="796"/>
    </location>
</feature>
<keyword evidence="3 6" id="KW-0597">Phosphoprotein</keyword>
<dbReference type="CDD" id="cd16919">
    <property type="entry name" value="HATPase_CckA-like"/>
    <property type="match status" value="1"/>
</dbReference>
<dbReference type="InterPro" id="IPR001610">
    <property type="entry name" value="PAC"/>
</dbReference>